<dbReference type="Pfam" id="PF14529">
    <property type="entry name" value="Exo_endo_phos_2"/>
    <property type="match status" value="1"/>
</dbReference>
<name>A0AAV7MAC6_PLEWA</name>
<proteinExistence type="predicted"/>
<reference evidence="2" key="1">
    <citation type="journal article" date="2022" name="bioRxiv">
        <title>Sequencing and chromosome-scale assembly of the giantPleurodeles waltlgenome.</title>
        <authorList>
            <person name="Brown T."/>
            <person name="Elewa A."/>
            <person name="Iarovenko S."/>
            <person name="Subramanian E."/>
            <person name="Araus A.J."/>
            <person name="Petzold A."/>
            <person name="Susuki M."/>
            <person name="Suzuki K.-i.T."/>
            <person name="Hayashi T."/>
            <person name="Toyoda A."/>
            <person name="Oliveira C."/>
            <person name="Osipova E."/>
            <person name="Leigh N.D."/>
            <person name="Simon A."/>
            <person name="Yun M.H."/>
        </authorList>
    </citation>
    <scope>NUCLEOTIDE SEQUENCE</scope>
    <source>
        <strain evidence="2">20211129_DDA</strain>
        <tissue evidence="2">Liver</tissue>
    </source>
</reference>
<organism evidence="2 3">
    <name type="scientific">Pleurodeles waltl</name>
    <name type="common">Iberian ribbed newt</name>
    <dbReference type="NCBI Taxonomy" id="8319"/>
    <lineage>
        <taxon>Eukaryota</taxon>
        <taxon>Metazoa</taxon>
        <taxon>Chordata</taxon>
        <taxon>Craniata</taxon>
        <taxon>Vertebrata</taxon>
        <taxon>Euteleostomi</taxon>
        <taxon>Amphibia</taxon>
        <taxon>Batrachia</taxon>
        <taxon>Caudata</taxon>
        <taxon>Salamandroidea</taxon>
        <taxon>Salamandridae</taxon>
        <taxon>Pleurodelinae</taxon>
        <taxon>Pleurodeles</taxon>
    </lineage>
</organism>
<dbReference type="EMBL" id="JANPWB010000014">
    <property type="protein sequence ID" value="KAJ1099437.1"/>
    <property type="molecule type" value="Genomic_DNA"/>
</dbReference>
<sequence length="312" mass="35368">MELIQISGYSGIDVSAKQPQKHGHPKAGLTTYCSTKINWVIKQIDLGIDWLLPIKLEHRAPSGNNRTLLLINVYVHPNTIQNIGNIETLTCILKMLQKQNKDAILILSGDFNLDLRKGSTKHPNGTCTYVKFETLGLRCLTPLPEDASSAQVTFSSGTEKSNIDFTLINETALPLVSAYRIQQCTESDHFPQLIKIRNEWNRLPAANIIISAPVTYGTKKLKWKELGLDKVMEYVYRSAGTTKELKESLRVQELEDHPQGERVISWMYFCDSLVNTFSIKKRLPISVRVKKQSQESQRRKAMVQQDIAQSEK</sequence>
<dbReference type="AlphaFoldDB" id="A0AAV7MAC6"/>
<accession>A0AAV7MAC6</accession>
<evidence type="ECO:0000259" key="1">
    <source>
        <dbReference type="Pfam" id="PF14529"/>
    </source>
</evidence>
<dbReference type="GO" id="GO:0003824">
    <property type="term" value="F:catalytic activity"/>
    <property type="evidence" value="ECO:0007669"/>
    <property type="project" value="InterPro"/>
</dbReference>
<keyword evidence="3" id="KW-1185">Reference proteome</keyword>
<gene>
    <name evidence="2" type="ORF">NDU88_004538</name>
</gene>
<dbReference type="SUPFAM" id="SSF56219">
    <property type="entry name" value="DNase I-like"/>
    <property type="match status" value="1"/>
</dbReference>
<dbReference type="InterPro" id="IPR005135">
    <property type="entry name" value="Endo/exonuclease/phosphatase"/>
</dbReference>
<evidence type="ECO:0000313" key="2">
    <source>
        <dbReference type="EMBL" id="KAJ1099437.1"/>
    </source>
</evidence>
<comment type="caution">
    <text evidence="2">The sequence shown here is derived from an EMBL/GenBank/DDBJ whole genome shotgun (WGS) entry which is preliminary data.</text>
</comment>
<feature type="domain" description="Endonuclease/exonuclease/phosphatase" evidence="1">
    <location>
        <begin position="69"/>
        <end position="191"/>
    </location>
</feature>
<protein>
    <recommendedName>
        <fullName evidence="1">Endonuclease/exonuclease/phosphatase domain-containing protein</fullName>
    </recommendedName>
</protein>
<dbReference type="InterPro" id="IPR036691">
    <property type="entry name" value="Endo/exonu/phosph_ase_sf"/>
</dbReference>
<dbReference type="Gene3D" id="3.60.10.10">
    <property type="entry name" value="Endonuclease/exonuclease/phosphatase"/>
    <property type="match status" value="1"/>
</dbReference>
<evidence type="ECO:0000313" key="3">
    <source>
        <dbReference type="Proteomes" id="UP001066276"/>
    </source>
</evidence>
<dbReference type="Proteomes" id="UP001066276">
    <property type="component" value="Chromosome 10"/>
</dbReference>